<feature type="signal peptide" evidence="2">
    <location>
        <begin position="1"/>
        <end position="24"/>
    </location>
</feature>
<evidence type="ECO:0000313" key="3">
    <source>
        <dbReference type="EMBL" id="KAG2534706.1"/>
    </source>
</evidence>
<keyword evidence="2" id="KW-0732">Signal</keyword>
<feature type="compositionally biased region" description="Low complexity" evidence="1">
    <location>
        <begin position="146"/>
        <end position="198"/>
    </location>
</feature>
<evidence type="ECO:0000256" key="2">
    <source>
        <dbReference type="SAM" id="SignalP"/>
    </source>
</evidence>
<organism evidence="3 4">
    <name type="scientific">Panicum virgatum</name>
    <name type="common">Blackwell switchgrass</name>
    <dbReference type="NCBI Taxonomy" id="38727"/>
    <lineage>
        <taxon>Eukaryota</taxon>
        <taxon>Viridiplantae</taxon>
        <taxon>Streptophyta</taxon>
        <taxon>Embryophyta</taxon>
        <taxon>Tracheophyta</taxon>
        <taxon>Spermatophyta</taxon>
        <taxon>Magnoliopsida</taxon>
        <taxon>Liliopsida</taxon>
        <taxon>Poales</taxon>
        <taxon>Poaceae</taxon>
        <taxon>PACMAD clade</taxon>
        <taxon>Panicoideae</taxon>
        <taxon>Panicodae</taxon>
        <taxon>Paniceae</taxon>
        <taxon>Panicinae</taxon>
        <taxon>Panicum</taxon>
        <taxon>Panicum sect. Hiantes</taxon>
    </lineage>
</organism>
<gene>
    <name evidence="3" type="ORF">PVAP13_9NG077162</name>
</gene>
<keyword evidence="4" id="KW-1185">Reference proteome</keyword>
<name>A0A8T0MID3_PANVG</name>
<dbReference type="Proteomes" id="UP000823388">
    <property type="component" value="Chromosome 9N"/>
</dbReference>
<evidence type="ECO:0000256" key="1">
    <source>
        <dbReference type="SAM" id="MobiDB-lite"/>
    </source>
</evidence>
<feature type="region of interest" description="Disordered" evidence="1">
    <location>
        <begin position="144"/>
        <end position="198"/>
    </location>
</feature>
<reference evidence="3 4" key="1">
    <citation type="submission" date="2020-05" db="EMBL/GenBank/DDBJ databases">
        <title>WGS assembly of Panicum virgatum.</title>
        <authorList>
            <person name="Lovell J.T."/>
            <person name="Jenkins J."/>
            <person name="Shu S."/>
            <person name="Juenger T.E."/>
            <person name="Schmutz J."/>
        </authorList>
    </citation>
    <scope>NUCLEOTIDE SEQUENCE [LARGE SCALE GENOMIC DNA]</scope>
    <source>
        <strain evidence="4">cv. AP13</strain>
    </source>
</reference>
<protein>
    <recommendedName>
        <fullName evidence="5">Legume lectin domain-containing protein</fullName>
    </recommendedName>
</protein>
<accession>A0A8T0MID3</accession>
<proteinExistence type="predicted"/>
<sequence length="198" mass="20508">MAATSPRRLPVPAAVLLLLAYVAAGDDRNGVYDPCADTTVRRGDGFTLGVAFAGRDAFSSGGVQLSPCDSRLGLANNRAQVALFRPQVDEISLLTVNSSSFDPSSNSSMVAFAGRKYAARSPPVFVGNMSFTVTSFTLVLEFQKGSSPSPARTSTRPCSTRGTRCPGSASTPCSGSSPTSGTRSPASSAASSRPRSMR</sequence>
<dbReference type="AlphaFoldDB" id="A0A8T0MID3"/>
<feature type="chain" id="PRO_5035743298" description="Legume lectin domain-containing protein" evidence="2">
    <location>
        <begin position="25"/>
        <end position="198"/>
    </location>
</feature>
<comment type="caution">
    <text evidence="3">The sequence shown here is derived from an EMBL/GenBank/DDBJ whole genome shotgun (WGS) entry which is preliminary data.</text>
</comment>
<evidence type="ECO:0008006" key="5">
    <source>
        <dbReference type="Google" id="ProtNLM"/>
    </source>
</evidence>
<evidence type="ECO:0000313" key="4">
    <source>
        <dbReference type="Proteomes" id="UP000823388"/>
    </source>
</evidence>
<dbReference type="EMBL" id="CM029054">
    <property type="protein sequence ID" value="KAG2534706.1"/>
    <property type="molecule type" value="Genomic_DNA"/>
</dbReference>